<reference evidence="1 2" key="1">
    <citation type="journal article" date="2016" name="Mol. Biol. Evol.">
        <title>Comparative Genomics of Early-Diverging Mushroom-Forming Fungi Provides Insights into the Origins of Lignocellulose Decay Capabilities.</title>
        <authorList>
            <person name="Nagy L.G."/>
            <person name="Riley R."/>
            <person name="Tritt A."/>
            <person name="Adam C."/>
            <person name="Daum C."/>
            <person name="Floudas D."/>
            <person name="Sun H."/>
            <person name="Yadav J.S."/>
            <person name="Pangilinan J."/>
            <person name="Larsson K.H."/>
            <person name="Matsuura K."/>
            <person name="Barry K."/>
            <person name="Labutti K."/>
            <person name="Kuo R."/>
            <person name="Ohm R.A."/>
            <person name="Bhattacharya S.S."/>
            <person name="Shirouzu T."/>
            <person name="Yoshinaga Y."/>
            <person name="Martin F.M."/>
            <person name="Grigoriev I.V."/>
            <person name="Hibbett D.S."/>
        </authorList>
    </citation>
    <scope>NUCLEOTIDE SEQUENCE [LARGE SCALE GENOMIC DNA]</scope>
    <source>
        <strain evidence="1 2">L-15889</strain>
    </source>
</reference>
<dbReference type="Proteomes" id="UP000076727">
    <property type="component" value="Unassembled WGS sequence"/>
</dbReference>
<protein>
    <submittedName>
        <fullName evidence="1">Uncharacterized protein</fullName>
    </submittedName>
</protein>
<keyword evidence="2" id="KW-1185">Reference proteome</keyword>
<proteinExistence type="predicted"/>
<feature type="non-terminal residue" evidence="1">
    <location>
        <position position="1"/>
    </location>
</feature>
<name>A0A165PBE4_9APHY</name>
<organism evidence="1 2">
    <name type="scientific">Daedalea quercina L-15889</name>
    <dbReference type="NCBI Taxonomy" id="1314783"/>
    <lineage>
        <taxon>Eukaryota</taxon>
        <taxon>Fungi</taxon>
        <taxon>Dikarya</taxon>
        <taxon>Basidiomycota</taxon>
        <taxon>Agaricomycotina</taxon>
        <taxon>Agaricomycetes</taxon>
        <taxon>Polyporales</taxon>
        <taxon>Fomitopsis</taxon>
    </lineage>
</organism>
<sequence length="76" mass="8883">ATRLRSSRTARWYRSVIGSWSPSVWKPVLRWLWVRHTQSCRGRNHAWGVLSPTLARRTRCCDGRYSYSCCDGGCQH</sequence>
<evidence type="ECO:0000313" key="2">
    <source>
        <dbReference type="Proteomes" id="UP000076727"/>
    </source>
</evidence>
<evidence type="ECO:0000313" key="1">
    <source>
        <dbReference type="EMBL" id="KZT67999.1"/>
    </source>
</evidence>
<dbReference type="EMBL" id="KV429071">
    <property type="protein sequence ID" value="KZT67999.1"/>
    <property type="molecule type" value="Genomic_DNA"/>
</dbReference>
<accession>A0A165PBE4</accession>
<dbReference type="AlphaFoldDB" id="A0A165PBE4"/>
<gene>
    <name evidence="1" type="ORF">DAEQUDRAFT_812508</name>
</gene>